<dbReference type="GeneID" id="3997380"/>
<dbReference type="AlphaFoldDB" id="Q12VC7"/>
<proteinExistence type="predicted"/>
<keyword evidence="1" id="KW-0472">Membrane</keyword>
<keyword evidence="1" id="KW-1133">Transmembrane helix</keyword>
<dbReference type="RefSeq" id="WP_011499742.1">
    <property type="nucleotide sequence ID" value="NC_007955.1"/>
</dbReference>
<dbReference type="Proteomes" id="UP000001979">
    <property type="component" value="Chromosome"/>
</dbReference>
<dbReference type="InterPro" id="IPR025325">
    <property type="entry name" value="DUF4231"/>
</dbReference>
<dbReference type="KEGG" id="mbu:Mbur_1706"/>
<sequence length="158" mass="17987">MANDADATQDIAEQYLKNRLEQYRSWYDNKAVKMKKRYQQTQAIAAIGAVLVPVINNVSIEAQDVDLAKLSVTLTGILVALAIAFEGIFHYKEQWKNYRSTEQYLETQKQLFVHRIGDYSELDEDSAFKLLVNRIESAIAEENAVTLNILTRVESNNG</sequence>
<gene>
    <name evidence="2" type="ordered locus">Mbur_1706</name>
</gene>
<evidence type="ECO:0000313" key="2">
    <source>
        <dbReference type="EMBL" id="ABE52599.1"/>
    </source>
</evidence>
<accession>Q12VC7</accession>
<name>Q12VC7_METBU</name>
<evidence type="ECO:0000313" key="3">
    <source>
        <dbReference type="Proteomes" id="UP000001979"/>
    </source>
</evidence>
<dbReference type="EMBL" id="CP000300">
    <property type="protein sequence ID" value="ABE52599.1"/>
    <property type="molecule type" value="Genomic_DNA"/>
</dbReference>
<dbReference type="Pfam" id="PF14015">
    <property type="entry name" value="DUF4231"/>
    <property type="match status" value="1"/>
</dbReference>
<evidence type="ECO:0000256" key="1">
    <source>
        <dbReference type="SAM" id="Phobius"/>
    </source>
</evidence>
<keyword evidence="1" id="KW-0812">Transmembrane</keyword>
<reference evidence="3" key="1">
    <citation type="journal article" date="2009" name="ISME J.">
        <title>The genome sequence of the psychrophilic archaeon, Methanococcoides burtonii: the role of genome evolution in cold adaptation.</title>
        <authorList>
            <person name="Allen M.A."/>
            <person name="Lauro F.M."/>
            <person name="Williams T.J."/>
            <person name="Burg D."/>
            <person name="Siddiqui K.S."/>
            <person name="De Francisci D."/>
            <person name="Chong K.W."/>
            <person name="Pilak O."/>
            <person name="Chew H.H."/>
            <person name="De Maere M.Z."/>
            <person name="Ting L."/>
            <person name="Katrib M."/>
            <person name="Ng C."/>
            <person name="Sowers K.R."/>
            <person name="Galperin M.Y."/>
            <person name="Anderson I.J."/>
            <person name="Ivanova N."/>
            <person name="Dalin E."/>
            <person name="Martinez M."/>
            <person name="Lapidus A."/>
            <person name="Hauser L."/>
            <person name="Land M."/>
            <person name="Thomas T."/>
            <person name="Cavicchioli R."/>
        </authorList>
    </citation>
    <scope>NUCLEOTIDE SEQUENCE [LARGE SCALE GENOMIC DNA]</scope>
    <source>
        <strain evidence="3">DSM 6242 / NBRC 107633 / OCM 468 / ACE-M</strain>
    </source>
</reference>
<feature type="transmembrane region" description="Helical" evidence="1">
    <location>
        <begin position="72"/>
        <end position="91"/>
    </location>
</feature>
<protein>
    <recommendedName>
        <fullName evidence="4">DUF4231 domain-containing protein</fullName>
    </recommendedName>
</protein>
<dbReference type="NCBIfam" id="NF033634">
    <property type="entry name" value="SLATT_1"/>
    <property type="match status" value="1"/>
</dbReference>
<evidence type="ECO:0008006" key="4">
    <source>
        <dbReference type="Google" id="ProtNLM"/>
    </source>
</evidence>
<organism evidence="2 3">
    <name type="scientific">Methanococcoides burtonii (strain DSM 6242 / NBRC 107633 / OCM 468 / ACE-M)</name>
    <dbReference type="NCBI Taxonomy" id="259564"/>
    <lineage>
        <taxon>Archaea</taxon>
        <taxon>Methanobacteriati</taxon>
        <taxon>Methanobacteriota</taxon>
        <taxon>Stenosarchaea group</taxon>
        <taxon>Methanomicrobia</taxon>
        <taxon>Methanosarcinales</taxon>
        <taxon>Methanosarcinaceae</taxon>
        <taxon>Methanococcoides</taxon>
    </lineage>
</organism>
<feature type="transmembrane region" description="Helical" evidence="1">
    <location>
        <begin position="43"/>
        <end position="60"/>
    </location>
</feature>
<dbReference type="OrthoDB" id="374487at2157"/>
<dbReference type="HOGENOM" id="CLU_120405_0_0_2"/>
<keyword evidence="3" id="KW-1185">Reference proteome</keyword>